<protein>
    <submittedName>
        <fullName evidence="4">Ankyrin repeat domain-containing protein</fullName>
    </submittedName>
</protein>
<evidence type="ECO:0000256" key="2">
    <source>
        <dbReference type="ARBA" id="ARBA00023043"/>
    </source>
</evidence>
<dbReference type="SMART" id="SM00248">
    <property type="entry name" value="ANK"/>
    <property type="match status" value="6"/>
</dbReference>
<comment type="caution">
    <text evidence="4">The sequence shown here is derived from an EMBL/GenBank/DDBJ whole genome shotgun (WGS) entry which is preliminary data.</text>
</comment>
<keyword evidence="2 3" id="KW-0040">ANK repeat</keyword>
<dbReference type="PANTHER" id="PTHR24171">
    <property type="entry name" value="ANKYRIN REPEAT DOMAIN-CONTAINING PROTEIN 39-RELATED"/>
    <property type="match status" value="1"/>
</dbReference>
<dbReference type="InterPro" id="IPR002110">
    <property type="entry name" value="Ankyrin_rpt"/>
</dbReference>
<dbReference type="RefSeq" id="WP_378981214.1">
    <property type="nucleotide sequence ID" value="NZ_JBHSBW010000003.1"/>
</dbReference>
<feature type="repeat" description="ANK" evidence="3">
    <location>
        <begin position="35"/>
        <end position="67"/>
    </location>
</feature>
<feature type="repeat" description="ANK" evidence="3">
    <location>
        <begin position="138"/>
        <end position="164"/>
    </location>
</feature>
<evidence type="ECO:0000313" key="5">
    <source>
        <dbReference type="Proteomes" id="UP001595789"/>
    </source>
</evidence>
<dbReference type="PROSITE" id="PS50088">
    <property type="entry name" value="ANK_REPEAT"/>
    <property type="match status" value="4"/>
</dbReference>
<dbReference type="PRINTS" id="PR01415">
    <property type="entry name" value="ANKYRIN"/>
</dbReference>
<gene>
    <name evidence="4" type="ORF">ACFOWA_01330</name>
</gene>
<feature type="repeat" description="ANK" evidence="3">
    <location>
        <begin position="212"/>
        <end position="244"/>
    </location>
</feature>
<sequence>MGTTALHKGAQSGNPEVILMLIDRGIFIDQQSAVLGNTALMDAILYKHVEIARLLIELGARLSIRNYWNQDASDLAQKEGLQDIVDEIDSNYKKRSEEVATLQLIPAIKSGNISQVKKALESGASVEERFPIIGSIDDDYSALGIAVREGTEEVIRLLLEAGADPWKPTGLMRGTSMHEAAFAGRSQVINAILQISALRGILPDVDAQGPYNGLTALHDAVWHGHLGAVKALVDAGANLHLTTHSGMTPLLLARHYGYDDICKFLTGNVKTNS</sequence>
<reference evidence="5" key="1">
    <citation type="journal article" date="2019" name="Int. J. Syst. Evol. Microbiol.">
        <title>The Global Catalogue of Microorganisms (GCM) 10K type strain sequencing project: providing services to taxonomists for standard genome sequencing and annotation.</title>
        <authorList>
            <consortium name="The Broad Institute Genomics Platform"/>
            <consortium name="The Broad Institute Genome Sequencing Center for Infectious Disease"/>
            <person name="Wu L."/>
            <person name="Ma J."/>
        </authorList>
    </citation>
    <scope>NUCLEOTIDE SEQUENCE [LARGE SCALE GENOMIC DNA]</scope>
    <source>
        <strain evidence="5">CCM 8691</strain>
    </source>
</reference>
<dbReference type="EMBL" id="JBHSBW010000003">
    <property type="protein sequence ID" value="MFC4209802.1"/>
    <property type="molecule type" value="Genomic_DNA"/>
</dbReference>
<evidence type="ECO:0000256" key="1">
    <source>
        <dbReference type="ARBA" id="ARBA00022737"/>
    </source>
</evidence>
<dbReference type="Proteomes" id="UP001595789">
    <property type="component" value="Unassembled WGS sequence"/>
</dbReference>
<feature type="repeat" description="ANK" evidence="3">
    <location>
        <begin position="1"/>
        <end position="33"/>
    </location>
</feature>
<dbReference type="InterPro" id="IPR036770">
    <property type="entry name" value="Ankyrin_rpt-contain_sf"/>
</dbReference>
<dbReference type="Gene3D" id="1.25.40.20">
    <property type="entry name" value="Ankyrin repeat-containing domain"/>
    <property type="match status" value="2"/>
</dbReference>
<dbReference type="PANTHER" id="PTHR24171:SF8">
    <property type="entry name" value="BRCA1-ASSOCIATED RING DOMAIN PROTEIN 1"/>
    <property type="match status" value="1"/>
</dbReference>
<proteinExistence type="predicted"/>
<evidence type="ECO:0000313" key="4">
    <source>
        <dbReference type="EMBL" id="MFC4209802.1"/>
    </source>
</evidence>
<accession>A0ABV8P6C9</accession>
<dbReference type="Pfam" id="PF00023">
    <property type="entry name" value="Ank"/>
    <property type="match status" value="1"/>
</dbReference>
<dbReference type="PROSITE" id="PS50297">
    <property type="entry name" value="ANK_REP_REGION"/>
    <property type="match status" value="4"/>
</dbReference>
<name>A0ABV8P6C9_9SPHI</name>
<keyword evidence="1" id="KW-0677">Repeat</keyword>
<dbReference type="SUPFAM" id="SSF48403">
    <property type="entry name" value="Ankyrin repeat"/>
    <property type="match status" value="1"/>
</dbReference>
<keyword evidence="5" id="KW-1185">Reference proteome</keyword>
<dbReference type="Pfam" id="PF12796">
    <property type="entry name" value="Ank_2"/>
    <property type="match status" value="2"/>
</dbReference>
<evidence type="ECO:0000256" key="3">
    <source>
        <dbReference type="PROSITE-ProRule" id="PRU00023"/>
    </source>
</evidence>
<organism evidence="4 5">
    <name type="scientific">Pedobacter lithocola</name>
    <dbReference type="NCBI Taxonomy" id="1908239"/>
    <lineage>
        <taxon>Bacteria</taxon>
        <taxon>Pseudomonadati</taxon>
        <taxon>Bacteroidota</taxon>
        <taxon>Sphingobacteriia</taxon>
        <taxon>Sphingobacteriales</taxon>
        <taxon>Sphingobacteriaceae</taxon>
        <taxon>Pedobacter</taxon>
    </lineage>
</organism>